<dbReference type="GO" id="GO:0016020">
    <property type="term" value="C:membrane"/>
    <property type="evidence" value="ECO:0007669"/>
    <property type="project" value="UniProtKB-SubCell"/>
</dbReference>
<keyword evidence="6 9" id="KW-0472">Membrane</keyword>
<keyword evidence="3" id="KW-0813">Transport</keyword>
<dbReference type="EMBL" id="CDMY01000592">
    <property type="protein sequence ID" value="CEM25144.1"/>
    <property type="molecule type" value="Genomic_DNA"/>
</dbReference>
<keyword evidence="5 9" id="KW-1133">Transmembrane helix</keyword>
<organism evidence="10 11">
    <name type="scientific">Vitrella brassicaformis (strain CCMP3155)</name>
    <dbReference type="NCBI Taxonomy" id="1169540"/>
    <lineage>
        <taxon>Eukaryota</taxon>
        <taxon>Sar</taxon>
        <taxon>Alveolata</taxon>
        <taxon>Colpodellida</taxon>
        <taxon>Vitrellaceae</taxon>
        <taxon>Vitrella</taxon>
    </lineage>
</organism>
<keyword evidence="4 9" id="KW-0812">Transmembrane</keyword>
<proteinExistence type="inferred from homology"/>
<feature type="transmembrane region" description="Helical" evidence="9">
    <location>
        <begin position="372"/>
        <end position="392"/>
    </location>
</feature>
<dbReference type="PhylomeDB" id="A0A0G4G993"/>
<dbReference type="InterPro" id="IPR004776">
    <property type="entry name" value="Mem_transp_PIN-like"/>
</dbReference>
<evidence type="ECO:0000256" key="3">
    <source>
        <dbReference type="ARBA" id="ARBA00022448"/>
    </source>
</evidence>
<evidence type="ECO:0000256" key="7">
    <source>
        <dbReference type="ARBA" id="ARBA00025100"/>
    </source>
</evidence>
<dbReference type="OrthoDB" id="191139at2759"/>
<evidence type="ECO:0000256" key="2">
    <source>
        <dbReference type="ARBA" id="ARBA00004308"/>
    </source>
</evidence>
<feature type="transmembrane region" description="Helical" evidence="9">
    <location>
        <begin position="339"/>
        <end position="360"/>
    </location>
</feature>
<dbReference type="InterPro" id="IPR045033">
    <property type="entry name" value="PILS1/3/4/5/7"/>
</dbReference>
<dbReference type="AlphaFoldDB" id="A0A0G4G993"/>
<protein>
    <submittedName>
        <fullName evidence="10">Uncharacterized protein</fullName>
    </submittedName>
</protein>
<evidence type="ECO:0000313" key="10">
    <source>
        <dbReference type="EMBL" id="CEM25144.1"/>
    </source>
</evidence>
<feature type="transmembrane region" description="Helical" evidence="9">
    <location>
        <begin position="298"/>
        <end position="319"/>
    </location>
</feature>
<gene>
    <name evidence="10" type="ORF">Vbra_3308</name>
</gene>
<evidence type="ECO:0000256" key="1">
    <source>
        <dbReference type="ARBA" id="ARBA00004141"/>
    </source>
</evidence>
<dbReference type="GO" id="GO:0012505">
    <property type="term" value="C:endomembrane system"/>
    <property type="evidence" value="ECO:0007669"/>
    <property type="project" value="UniProtKB-SubCell"/>
</dbReference>
<evidence type="ECO:0000256" key="9">
    <source>
        <dbReference type="SAM" id="Phobius"/>
    </source>
</evidence>
<keyword evidence="11" id="KW-1185">Reference proteome</keyword>
<evidence type="ECO:0000313" key="11">
    <source>
        <dbReference type="Proteomes" id="UP000041254"/>
    </source>
</evidence>
<dbReference type="VEuPathDB" id="CryptoDB:Vbra_3308"/>
<dbReference type="InParanoid" id="A0A0G4G993"/>
<dbReference type="PANTHER" id="PTHR31651">
    <property type="match status" value="1"/>
</dbReference>
<name>A0A0G4G993_VITBC</name>
<dbReference type="STRING" id="1169540.A0A0G4G993"/>
<dbReference type="GO" id="GO:0055085">
    <property type="term" value="P:transmembrane transport"/>
    <property type="evidence" value="ECO:0007669"/>
    <property type="project" value="InterPro"/>
</dbReference>
<sequence length="399" mass="40903">MRISRRPSSPAAPQPPPLSAVSALPAAAASPVAASGASVTVKGLYALLQVISGGALASMADAGGLLSPDDTKALSRLFYNVFQPCLLFVALAESLAQGGMPVRLLLVLPLMALIHIMFGFIAAFTTGRLTGLSMGGRAQKELNILTGIGNAATIPFLFIDALFRGSNSPLLSPALAAAAVYLLTWNPILWSVGNAILCDAFPDHTHDGQGGEATAGIGDLARSAFLSPPVIASAAGLAAGSIAPVRAALIGANAPLRFIFSSLRSIGGAALPAAVIVLGGALSRALREGEEKITLSNVLQALRVIFSRFVIVPVCALGALRGFERLGLLTAQDSMARMIVLMTGCAMPSPIIYVAMLRIAGQAKGAGRAAKMLAVQYMMALVPMALSLSWVLRASGIAI</sequence>
<comment type="similarity">
    <text evidence="8">Belongs to the auxin efflux carrier (TC 2.A.69.2) family.</text>
</comment>
<evidence type="ECO:0000256" key="8">
    <source>
        <dbReference type="ARBA" id="ARBA00025752"/>
    </source>
</evidence>
<comment type="function">
    <text evidence="7">Involved in cellular auxin homeostasis by regulating auxin metabolism. Regulates intracellular auxin accumulation at the endoplasmic reticulum and thus auxin availability for nuclear auxin signaling.</text>
</comment>
<feature type="transmembrane region" description="Helical" evidence="9">
    <location>
        <begin position="266"/>
        <end position="286"/>
    </location>
</feature>
<evidence type="ECO:0000256" key="6">
    <source>
        <dbReference type="ARBA" id="ARBA00023136"/>
    </source>
</evidence>
<feature type="transmembrane region" description="Helical" evidence="9">
    <location>
        <begin position="102"/>
        <end position="124"/>
    </location>
</feature>
<dbReference type="PANTHER" id="PTHR31651:SF33">
    <property type="entry name" value="PROTEIN PIN-LIKES 1"/>
    <property type="match status" value="1"/>
</dbReference>
<evidence type="ECO:0000256" key="4">
    <source>
        <dbReference type="ARBA" id="ARBA00022692"/>
    </source>
</evidence>
<evidence type="ECO:0000256" key="5">
    <source>
        <dbReference type="ARBA" id="ARBA00022989"/>
    </source>
</evidence>
<dbReference type="Proteomes" id="UP000041254">
    <property type="component" value="Unassembled WGS sequence"/>
</dbReference>
<reference evidence="10 11" key="1">
    <citation type="submission" date="2014-11" db="EMBL/GenBank/DDBJ databases">
        <authorList>
            <person name="Zhu J."/>
            <person name="Qi W."/>
            <person name="Song R."/>
        </authorList>
    </citation>
    <scope>NUCLEOTIDE SEQUENCE [LARGE SCALE GENOMIC DNA]</scope>
</reference>
<accession>A0A0G4G993</accession>
<dbReference type="Pfam" id="PF03547">
    <property type="entry name" value="Mem_trans"/>
    <property type="match status" value="2"/>
</dbReference>
<comment type="subcellular location">
    <subcellularLocation>
        <location evidence="2">Endomembrane system</location>
    </subcellularLocation>
    <subcellularLocation>
        <location evidence="1">Membrane</location>
        <topology evidence="1">Multi-pass membrane protein</topology>
    </subcellularLocation>
</comment>
<feature type="transmembrane region" description="Helical" evidence="9">
    <location>
        <begin position="144"/>
        <end position="163"/>
    </location>
</feature>